<dbReference type="SUPFAM" id="SSF53448">
    <property type="entry name" value="Nucleotide-diphospho-sugar transferases"/>
    <property type="match status" value="1"/>
</dbReference>
<feature type="transmembrane region" description="Helical" evidence="13">
    <location>
        <begin position="520"/>
        <end position="540"/>
    </location>
</feature>
<evidence type="ECO:0000256" key="10">
    <source>
        <dbReference type="ARBA" id="ARBA00022989"/>
    </source>
</evidence>
<evidence type="ECO:0000256" key="7">
    <source>
        <dbReference type="ARBA" id="ARBA00022676"/>
    </source>
</evidence>
<evidence type="ECO:0000256" key="8">
    <source>
        <dbReference type="ARBA" id="ARBA00022679"/>
    </source>
</evidence>
<feature type="transmembrane region" description="Helical" evidence="13">
    <location>
        <begin position="69"/>
        <end position="89"/>
    </location>
</feature>
<evidence type="ECO:0000256" key="1">
    <source>
        <dbReference type="ARBA" id="ARBA00004429"/>
    </source>
</evidence>
<gene>
    <name evidence="15" type="ORF">DK419_09445</name>
</gene>
<feature type="domain" description="Glycosyltransferase 2-like" evidence="14">
    <location>
        <begin position="231"/>
        <end position="434"/>
    </location>
</feature>
<dbReference type="Proteomes" id="UP000245444">
    <property type="component" value="Chromosome"/>
</dbReference>
<evidence type="ECO:0000256" key="12">
    <source>
        <dbReference type="SAM" id="MobiDB-lite"/>
    </source>
</evidence>
<dbReference type="Pfam" id="PF13632">
    <property type="entry name" value="Glyco_trans_2_3"/>
    <property type="match status" value="1"/>
</dbReference>
<evidence type="ECO:0000256" key="4">
    <source>
        <dbReference type="ARBA" id="ARBA00020585"/>
    </source>
</evidence>
<feature type="transmembrane region" description="Helical" evidence="13">
    <location>
        <begin position="546"/>
        <end position="568"/>
    </location>
</feature>
<dbReference type="InterPro" id="IPR029044">
    <property type="entry name" value="Nucleotide-diphossugar_trans"/>
</dbReference>
<comment type="pathway">
    <text evidence="2">Glycan metabolism; osmoregulated periplasmic glucan (OPG) biosynthesis.</text>
</comment>
<keyword evidence="10 13" id="KW-1133">Transmembrane helix</keyword>
<evidence type="ECO:0000256" key="13">
    <source>
        <dbReference type="SAM" id="Phobius"/>
    </source>
</evidence>
<feature type="transmembrane region" description="Helical" evidence="13">
    <location>
        <begin position="37"/>
        <end position="57"/>
    </location>
</feature>
<keyword evidence="5" id="KW-1003">Cell membrane</keyword>
<dbReference type="InterPro" id="IPR050321">
    <property type="entry name" value="Glycosyltr_2/OpgH_subfam"/>
</dbReference>
<dbReference type="RefSeq" id="WP_109958855.1">
    <property type="nucleotide sequence ID" value="NZ_CP029553.1"/>
</dbReference>
<dbReference type="KEGG" id="mtea:DK419_09445"/>
<dbReference type="GO" id="GO:0016758">
    <property type="term" value="F:hexosyltransferase activity"/>
    <property type="evidence" value="ECO:0007669"/>
    <property type="project" value="TreeGrafter"/>
</dbReference>
<evidence type="ECO:0000256" key="2">
    <source>
        <dbReference type="ARBA" id="ARBA00005001"/>
    </source>
</evidence>
<dbReference type="GO" id="GO:0005886">
    <property type="term" value="C:plasma membrane"/>
    <property type="evidence" value="ECO:0007669"/>
    <property type="project" value="UniProtKB-SubCell"/>
</dbReference>
<dbReference type="AlphaFoldDB" id="A0A2U8WM67"/>
<evidence type="ECO:0000259" key="14">
    <source>
        <dbReference type="Pfam" id="PF13632"/>
    </source>
</evidence>
<dbReference type="Gene3D" id="3.90.550.10">
    <property type="entry name" value="Spore Coat Polysaccharide Biosynthesis Protein SpsA, Chain A"/>
    <property type="match status" value="1"/>
</dbReference>
<dbReference type="NCBIfam" id="NF003958">
    <property type="entry name" value="PRK05454.2-1"/>
    <property type="match status" value="1"/>
</dbReference>
<feature type="region of interest" description="Disordered" evidence="12">
    <location>
        <begin position="1"/>
        <end position="20"/>
    </location>
</feature>
<organism evidence="15 16">
    <name type="scientific">Methylobacterium terrae</name>
    <dbReference type="NCBI Taxonomy" id="2202827"/>
    <lineage>
        <taxon>Bacteria</taxon>
        <taxon>Pseudomonadati</taxon>
        <taxon>Pseudomonadota</taxon>
        <taxon>Alphaproteobacteria</taxon>
        <taxon>Hyphomicrobiales</taxon>
        <taxon>Methylobacteriaceae</taxon>
        <taxon>Methylobacterium</taxon>
    </lineage>
</organism>
<keyword evidence="8 15" id="KW-0808">Transferase</keyword>
<keyword evidence="16" id="KW-1185">Reference proteome</keyword>
<evidence type="ECO:0000256" key="5">
    <source>
        <dbReference type="ARBA" id="ARBA00022475"/>
    </source>
</evidence>
<dbReference type="OrthoDB" id="9775281at2"/>
<evidence type="ECO:0000313" key="15">
    <source>
        <dbReference type="EMBL" id="AWN46510.1"/>
    </source>
</evidence>
<keyword evidence="7" id="KW-0328">Glycosyltransferase</keyword>
<evidence type="ECO:0000256" key="11">
    <source>
        <dbReference type="ARBA" id="ARBA00023136"/>
    </source>
</evidence>
<evidence type="ECO:0000313" key="16">
    <source>
        <dbReference type="Proteomes" id="UP000245444"/>
    </source>
</evidence>
<reference evidence="15 16" key="1">
    <citation type="submission" date="2018-05" db="EMBL/GenBank/DDBJ databases">
        <title>Complete Genome Sequence of Methylobacterium sp. 17Sr1-28.</title>
        <authorList>
            <person name="Srinivasan S."/>
        </authorList>
    </citation>
    <scope>NUCLEOTIDE SEQUENCE [LARGE SCALE GENOMIC DNA]</scope>
    <source>
        <strain evidence="15 16">17Sr1-28</strain>
    </source>
</reference>
<dbReference type="PANTHER" id="PTHR43867:SF5">
    <property type="entry name" value="GLUCANS BIOSYNTHESIS GLUCOSYLTRANSFERASE H"/>
    <property type="match status" value="1"/>
</dbReference>
<sequence>MPHTDSSVVPLAEGPARAPLTTPTGLQACPTLRRRRLLVLGLNLATISGFAAALWGVLAQDGVDGIDLALLACGLATLPWTVLGFWNAAIGFQLMRAGRAGLMAAAPQAAAGEGQGQGEGEADAPLHLTTAVVMTLRNEDPARALSRLALVRESLVRTGHGGAFRYHVLSDSDDPRVIPLEEAWVATWRAGLPAEEADRIHYRRRAENAGYKAGNLQDFCAGSDADLMLPLDADSLMTGPAILRLVRIMQAHPRLGILQSLAVGAPAAGAFPRLFQFGMRHGMLPYTLGAAWWGAECGPFWGHNAVVRIAPFAAHCRLPSLRGGGAVLSHDQVEAVLMRRAGYEVRVLPIEEGSFEDNPPTLLDHLVRDARWCRGNMQYLRLPPMPGLLPMSRFQLAWAVLMFLNPPALTLALLLLPWRAATQAGPATGAAALYLLWLLLSLAPKLAGYAAVLADGRARAAHGGGLRFLAGMLAEVAASFLLLGASSVRLTAVLAGLLVGRAGSWAAQDRDARGLRWREALRALGGVTLFGILVCGALTVVSPALLAWSLPLTLGSLLAVPFAVLTAAPGVGRAMVRSGLCATREEIAPPWEIARLRGGGADVRTPRGLP</sequence>
<dbReference type="EMBL" id="CP029553">
    <property type="protein sequence ID" value="AWN46510.1"/>
    <property type="molecule type" value="Genomic_DNA"/>
</dbReference>
<proteinExistence type="inferred from homology"/>
<keyword evidence="11 13" id="KW-0472">Membrane</keyword>
<dbReference type="InterPro" id="IPR001173">
    <property type="entry name" value="Glyco_trans_2-like"/>
</dbReference>
<evidence type="ECO:0000256" key="6">
    <source>
        <dbReference type="ARBA" id="ARBA00022519"/>
    </source>
</evidence>
<comment type="subcellular location">
    <subcellularLocation>
        <location evidence="1">Cell inner membrane</location>
        <topology evidence="1">Multi-pass membrane protein</topology>
    </subcellularLocation>
</comment>
<keyword evidence="9 13" id="KW-0812">Transmembrane</keyword>
<evidence type="ECO:0000256" key="3">
    <source>
        <dbReference type="ARBA" id="ARBA00009337"/>
    </source>
</evidence>
<keyword evidence="6" id="KW-0997">Cell inner membrane</keyword>
<name>A0A2U8WM67_9HYPH</name>
<comment type="similarity">
    <text evidence="3">Belongs to the glycosyltransferase 2 family. OpgH subfamily.</text>
</comment>
<accession>A0A2U8WM67</accession>
<dbReference type="PANTHER" id="PTHR43867">
    <property type="entry name" value="CELLULOSE SYNTHASE CATALYTIC SUBUNIT A [UDP-FORMING]"/>
    <property type="match status" value="1"/>
</dbReference>
<feature type="transmembrane region" description="Helical" evidence="13">
    <location>
        <begin position="396"/>
        <end position="418"/>
    </location>
</feature>
<evidence type="ECO:0000256" key="9">
    <source>
        <dbReference type="ARBA" id="ARBA00022692"/>
    </source>
</evidence>
<protein>
    <recommendedName>
        <fullName evidence="4">Glucans biosynthesis glucosyltransferase H</fullName>
    </recommendedName>
</protein>
<feature type="transmembrane region" description="Helical" evidence="13">
    <location>
        <begin position="430"/>
        <end position="454"/>
    </location>
</feature>
<dbReference type="NCBIfam" id="NF003962">
    <property type="entry name" value="PRK05454.2-5"/>
    <property type="match status" value="1"/>
</dbReference>